<dbReference type="SUPFAM" id="SSF52266">
    <property type="entry name" value="SGNH hydrolase"/>
    <property type="match status" value="1"/>
</dbReference>
<accession>A0A1M6K8D5</accession>
<dbReference type="InterPro" id="IPR036514">
    <property type="entry name" value="SGNH_hydro_sf"/>
</dbReference>
<dbReference type="STRING" id="169427.SAMN05192548_1003110"/>
<dbReference type="AlphaFoldDB" id="A0A1M6K8D5"/>
<proteinExistence type="predicted"/>
<evidence type="ECO:0000313" key="2">
    <source>
        <dbReference type="Proteomes" id="UP000184395"/>
    </source>
</evidence>
<organism evidence="1 2">
    <name type="scientific">Paraburkholderia terricola</name>
    <dbReference type="NCBI Taxonomy" id="169427"/>
    <lineage>
        <taxon>Bacteria</taxon>
        <taxon>Pseudomonadati</taxon>
        <taxon>Pseudomonadota</taxon>
        <taxon>Betaproteobacteria</taxon>
        <taxon>Burkholderiales</taxon>
        <taxon>Burkholderiaceae</taxon>
        <taxon>Paraburkholderia</taxon>
    </lineage>
</organism>
<dbReference type="RefSeq" id="WP_073427339.1">
    <property type="nucleotide sequence ID" value="NZ_CADFGY010000001.1"/>
</dbReference>
<dbReference type="Gene3D" id="3.40.50.1110">
    <property type="entry name" value="SGNH hydrolase"/>
    <property type="match status" value="1"/>
</dbReference>
<name>A0A1M6K8D5_9BURK</name>
<dbReference type="EMBL" id="FRAB01000003">
    <property type="protein sequence ID" value="SHJ55231.1"/>
    <property type="molecule type" value="Genomic_DNA"/>
</dbReference>
<gene>
    <name evidence="1" type="ORF">SAMN05192548_1003110</name>
</gene>
<reference evidence="1 2" key="1">
    <citation type="submission" date="2016-11" db="EMBL/GenBank/DDBJ databases">
        <authorList>
            <person name="Jaros S."/>
            <person name="Januszkiewicz K."/>
            <person name="Wedrychowicz H."/>
        </authorList>
    </citation>
    <scope>NUCLEOTIDE SEQUENCE [LARGE SCALE GENOMIC DNA]</scope>
    <source>
        <strain evidence="1 2">LMG 20594</strain>
    </source>
</reference>
<dbReference type="OrthoDB" id="9046326at2"/>
<dbReference type="GO" id="GO:0016788">
    <property type="term" value="F:hydrolase activity, acting on ester bonds"/>
    <property type="evidence" value="ECO:0007669"/>
    <property type="project" value="UniProtKB-ARBA"/>
</dbReference>
<protein>
    <submittedName>
        <fullName evidence="1">Uncharacterized protein</fullName>
    </submittedName>
</protein>
<sequence length="696" mass="76522">MSIHATRQELSDRFAALLKQDNAALSVLQLLSESTQRADTHGQDHWSGPFAALAEDFASLRGQEPGEARRTRSVSIWEEEEGTGEFVRARKHIDLWRFCADVERIGRKGAKKRIVLLGESVARGFFFDPVYSPAKVLREQITAGAEAVEVVDLAQSNCDPWWLSRIAASVHLLEPDAVVVFAGNNWRVGALANTSTESFVADGELIEENLGFSKLLDRQLESLERFAGQVVEQLTSSLAPLNVPVTFVIPEINVADWSSTPAGALDVPLMSPDDTRAWVAAWQDATDKLAHGDFAGAEAAILIARGLDGGTSSASLDLLARAQRGLHKRNQEIYRTLRESRDIIDDTRVVPGIFVNVAEAIRRRAPSFGATVVDLPQIFGDRYEHEIPGRRLYLDFCHHTSEGMRVAMAAVAQKLLPALFGKDAHLDDLVDAASKPAPQHEAWAHLLAGIHNAHWGQDDEICKYHLERAKQYDPSIATTGVALVHEAYRHKTPPVLLPAFDQLVKNDIAEVCLVGYSPLARGIIKEQALLGAIASVFPEFAAQSVDPDLSLGEVARIDLLESHWAELTDRNRWYRRAYSAVYGLTSAYAFSCNAPRDLSIELTARIPGARDAGTIAVELNGRRVGDALLNDEWLSLRVAVPAEIVNDGVNQLTIAWPNVLREDIRARLRGDFESGQKVDIRTQFGQIHALTVALAA</sequence>
<evidence type="ECO:0000313" key="1">
    <source>
        <dbReference type="EMBL" id="SHJ55231.1"/>
    </source>
</evidence>
<dbReference type="Proteomes" id="UP000184395">
    <property type="component" value="Unassembled WGS sequence"/>
</dbReference>